<comment type="caution">
    <text evidence="3">The sequence shown here is derived from an EMBL/GenBank/DDBJ whole genome shotgun (WGS) entry which is preliminary data.</text>
</comment>
<proteinExistence type="predicted"/>
<evidence type="ECO:0000313" key="3">
    <source>
        <dbReference type="EMBL" id="CAG7559112.1"/>
    </source>
</evidence>
<keyword evidence="1" id="KW-0732">Signal</keyword>
<sequence length="376" mass="40444">MFKSLALFSLLAAAASARKCTNITVPVHLTSENTEFGIETPLTKIDVTNFIINLARQGGEPYPVTIAKGKKNVTGTYDLAATYCEPDAGPGHELQIMTHGIGFDRSYWDFPFNNYNYSYVARAVDQHGYSTLTWDRLGIGASSRGDPLNEIQVNIEIAALKALTHHAREGSLPGVGCGGYSKVVHLGHSFGSVISYALANESPELTDAIVLTGFTQATAYLPWFAVSNNFIPVTDSPAAGKYPPGYVATASTVSVHTNFFSEGDFDPEMLEEAYKTGQPVTPGELLTLGGPAGVNNTYTGPVQIVTGSRDIPFCGDNCYSTSSVGEDLPSLLDYSKRFFTQASRFNTTVVPGAGHGLNFGYSHTFTYDAIFDFLSE</sequence>
<reference evidence="3" key="1">
    <citation type="submission" date="2021-05" db="EMBL/GenBank/DDBJ databases">
        <authorList>
            <person name="Khan N."/>
        </authorList>
    </citation>
    <scope>NUCLEOTIDE SEQUENCE</scope>
</reference>
<dbReference type="AlphaFoldDB" id="A0A8J2ISZ4"/>
<evidence type="ECO:0000313" key="4">
    <source>
        <dbReference type="Proteomes" id="UP000693738"/>
    </source>
</evidence>
<evidence type="ECO:0000256" key="1">
    <source>
        <dbReference type="SAM" id="SignalP"/>
    </source>
</evidence>
<dbReference type="Proteomes" id="UP000693738">
    <property type="component" value="Unassembled WGS sequence"/>
</dbReference>
<name>A0A8J2ISZ4_FUSEQ</name>
<dbReference type="Pfam" id="PF12697">
    <property type="entry name" value="Abhydrolase_6"/>
    <property type="match status" value="1"/>
</dbReference>
<accession>A0A8J2ISZ4</accession>
<evidence type="ECO:0000259" key="2">
    <source>
        <dbReference type="Pfam" id="PF12697"/>
    </source>
</evidence>
<dbReference type="InterPro" id="IPR000073">
    <property type="entry name" value="AB_hydrolase_1"/>
</dbReference>
<dbReference type="EMBL" id="CAJSTJ010000128">
    <property type="protein sequence ID" value="CAG7559112.1"/>
    <property type="molecule type" value="Genomic_DNA"/>
</dbReference>
<protein>
    <recommendedName>
        <fullName evidence="2">AB hydrolase-1 domain-containing protein</fullName>
    </recommendedName>
</protein>
<feature type="signal peptide" evidence="1">
    <location>
        <begin position="1"/>
        <end position="17"/>
    </location>
</feature>
<feature type="domain" description="AB hydrolase-1" evidence="2">
    <location>
        <begin position="97"/>
        <end position="358"/>
    </location>
</feature>
<feature type="chain" id="PRO_5035150167" description="AB hydrolase-1 domain-containing protein" evidence="1">
    <location>
        <begin position="18"/>
        <end position="376"/>
    </location>
</feature>
<gene>
    <name evidence="3" type="ORF">FEQUK3_LOCUS4775</name>
</gene>
<organism evidence="3 4">
    <name type="scientific">Fusarium equiseti</name>
    <name type="common">Fusarium scirpi</name>
    <dbReference type="NCBI Taxonomy" id="61235"/>
    <lineage>
        <taxon>Eukaryota</taxon>
        <taxon>Fungi</taxon>
        <taxon>Dikarya</taxon>
        <taxon>Ascomycota</taxon>
        <taxon>Pezizomycotina</taxon>
        <taxon>Sordariomycetes</taxon>
        <taxon>Hypocreomycetidae</taxon>
        <taxon>Hypocreales</taxon>
        <taxon>Nectriaceae</taxon>
        <taxon>Fusarium</taxon>
        <taxon>Fusarium incarnatum-equiseti species complex</taxon>
    </lineage>
</organism>